<evidence type="ECO:0000256" key="1">
    <source>
        <dbReference type="SAM" id="Phobius"/>
    </source>
</evidence>
<name>A0A9P4UDX3_9PLEO</name>
<dbReference type="EMBL" id="MU001499">
    <property type="protein sequence ID" value="KAF2445612.1"/>
    <property type="molecule type" value="Genomic_DNA"/>
</dbReference>
<sequence>MSVGPAGTGTKDRGGWGVFGETGYLVYDGIRLHTWCMRRGLHWLKTAGLDVLIAFAVCTLMMDMFFCFLSRGVRVVRVRPKPDVVWLE</sequence>
<keyword evidence="1" id="KW-0472">Membrane</keyword>
<comment type="caution">
    <text evidence="2">The sequence shown here is derived from an EMBL/GenBank/DDBJ whole genome shotgun (WGS) entry which is preliminary data.</text>
</comment>
<dbReference type="Proteomes" id="UP000799764">
    <property type="component" value="Unassembled WGS sequence"/>
</dbReference>
<protein>
    <submittedName>
        <fullName evidence="2">Uncharacterized protein</fullName>
    </submittedName>
</protein>
<dbReference type="AlphaFoldDB" id="A0A9P4UDX3"/>
<gene>
    <name evidence="2" type="ORF">P171DRAFT_431006</name>
</gene>
<accession>A0A9P4UDX3</accession>
<feature type="transmembrane region" description="Helical" evidence="1">
    <location>
        <begin position="47"/>
        <end position="69"/>
    </location>
</feature>
<keyword evidence="3" id="KW-1185">Reference proteome</keyword>
<keyword evidence="1" id="KW-1133">Transmembrane helix</keyword>
<proteinExistence type="predicted"/>
<keyword evidence="1" id="KW-0812">Transmembrane</keyword>
<reference evidence="2" key="1">
    <citation type="journal article" date="2020" name="Stud. Mycol.">
        <title>101 Dothideomycetes genomes: a test case for predicting lifestyles and emergence of pathogens.</title>
        <authorList>
            <person name="Haridas S."/>
            <person name="Albert R."/>
            <person name="Binder M."/>
            <person name="Bloem J."/>
            <person name="Labutti K."/>
            <person name="Salamov A."/>
            <person name="Andreopoulos B."/>
            <person name="Baker S."/>
            <person name="Barry K."/>
            <person name="Bills G."/>
            <person name="Bluhm B."/>
            <person name="Cannon C."/>
            <person name="Castanera R."/>
            <person name="Culley D."/>
            <person name="Daum C."/>
            <person name="Ezra D."/>
            <person name="Gonzalez J."/>
            <person name="Henrissat B."/>
            <person name="Kuo A."/>
            <person name="Liang C."/>
            <person name="Lipzen A."/>
            <person name="Lutzoni F."/>
            <person name="Magnuson J."/>
            <person name="Mondo S."/>
            <person name="Nolan M."/>
            <person name="Ohm R."/>
            <person name="Pangilinan J."/>
            <person name="Park H.-J."/>
            <person name="Ramirez L."/>
            <person name="Alfaro M."/>
            <person name="Sun H."/>
            <person name="Tritt A."/>
            <person name="Yoshinaga Y."/>
            <person name="Zwiers L.-H."/>
            <person name="Turgeon B."/>
            <person name="Goodwin S."/>
            <person name="Spatafora J."/>
            <person name="Crous P."/>
            <person name="Grigoriev I."/>
        </authorList>
    </citation>
    <scope>NUCLEOTIDE SEQUENCE</scope>
    <source>
        <strain evidence="2">CBS 690.94</strain>
    </source>
</reference>
<evidence type="ECO:0000313" key="2">
    <source>
        <dbReference type="EMBL" id="KAF2445612.1"/>
    </source>
</evidence>
<organism evidence="2 3">
    <name type="scientific">Karstenula rhodostoma CBS 690.94</name>
    <dbReference type="NCBI Taxonomy" id="1392251"/>
    <lineage>
        <taxon>Eukaryota</taxon>
        <taxon>Fungi</taxon>
        <taxon>Dikarya</taxon>
        <taxon>Ascomycota</taxon>
        <taxon>Pezizomycotina</taxon>
        <taxon>Dothideomycetes</taxon>
        <taxon>Pleosporomycetidae</taxon>
        <taxon>Pleosporales</taxon>
        <taxon>Massarineae</taxon>
        <taxon>Didymosphaeriaceae</taxon>
        <taxon>Karstenula</taxon>
    </lineage>
</organism>
<evidence type="ECO:0000313" key="3">
    <source>
        <dbReference type="Proteomes" id="UP000799764"/>
    </source>
</evidence>